<accession>A0A0D8IZU5</accession>
<dbReference type="AlphaFoldDB" id="A0A0D8IZU5"/>
<evidence type="ECO:0000256" key="1">
    <source>
        <dbReference type="SAM" id="Phobius"/>
    </source>
</evidence>
<proteinExistence type="predicted"/>
<dbReference type="GeneID" id="42856431"/>
<name>A0A0D8IZU5_9FIRM</name>
<protein>
    <submittedName>
        <fullName evidence="2">Uncharacterized protein</fullName>
    </submittedName>
</protein>
<dbReference type="RefSeq" id="WP_050005065.1">
    <property type="nucleotide sequence ID" value="NZ_JXXK01000008.1"/>
</dbReference>
<keyword evidence="1" id="KW-0472">Membrane</keyword>
<dbReference type="EMBL" id="JXXK01000008">
    <property type="protein sequence ID" value="KJF40210.1"/>
    <property type="molecule type" value="Genomic_DNA"/>
</dbReference>
<sequence length="76" mass="8580">MSKNDFGFYGSGLDGYVHYKQSVDRINQSAPMRKHEVKSSKKYEEKQLGSPVVSLFRVVSSIMIGLAIIFVILLLK</sequence>
<keyword evidence="1" id="KW-1133">Transmembrane helix</keyword>
<dbReference type="Proteomes" id="UP000032483">
    <property type="component" value="Unassembled WGS sequence"/>
</dbReference>
<gene>
    <name evidence="2" type="ORF">TQ39_07360</name>
</gene>
<evidence type="ECO:0000313" key="2">
    <source>
        <dbReference type="EMBL" id="KJF40210.1"/>
    </source>
</evidence>
<reference evidence="2" key="1">
    <citation type="submission" date="2015-02" db="EMBL/GenBank/DDBJ databases">
        <title>A novel member of the family Ruminococcaceae isolated from human feces.</title>
        <authorList>
            <person name="Shkoporov A.N."/>
            <person name="Chaplin A.V."/>
            <person name="Motuzova O.V."/>
            <person name="Kafarskaia L.I."/>
            <person name="Khokhlova E.V."/>
            <person name="Efimov B.A."/>
        </authorList>
    </citation>
    <scope>NUCLEOTIDE SEQUENCE [LARGE SCALE GENOMIC DNA]</scope>
    <source>
        <strain evidence="2">585-1</strain>
    </source>
</reference>
<comment type="caution">
    <text evidence="2">The sequence shown here is derived from an EMBL/GenBank/DDBJ whole genome shotgun (WGS) entry which is preliminary data.</text>
</comment>
<organism evidence="2 3">
    <name type="scientific">Ruthenibacterium lactatiformans</name>
    <dbReference type="NCBI Taxonomy" id="1550024"/>
    <lineage>
        <taxon>Bacteria</taxon>
        <taxon>Bacillati</taxon>
        <taxon>Bacillota</taxon>
        <taxon>Clostridia</taxon>
        <taxon>Eubacteriales</taxon>
        <taxon>Oscillospiraceae</taxon>
        <taxon>Ruthenibacterium</taxon>
    </lineage>
</organism>
<keyword evidence="3" id="KW-1185">Reference proteome</keyword>
<evidence type="ECO:0000313" key="3">
    <source>
        <dbReference type="Proteomes" id="UP000032483"/>
    </source>
</evidence>
<feature type="transmembrane region" description="Helical" evidence="1">
    <location>
        <begin position="55"/>
        <end position="75"/>
    </location>
</feature>
<keyword evidence="1" id="KW-0812">Transmembrane</keyword>